<evidence type="ECO:0000313" key="3">
    <source>
        <dbReference type="Proteomes" id="UP000801428"/>
    </source>
</evidence>
<dbReference type="Proteomes" id="UP000801428">
    <property type="component" value="Unassembled WGS sequence"/>
</dbReference>
<dbReference type="AlphaFoldDB" id="A0A9P4T815"/>
<organism evidence="2 3">
    <name type="scientific">Curvularia kusanoi</name>
    <name type="common">Cochliobolus kusanoi</name>
    <dbReference type="NCBI Taxonomy" id="90978"/>
    <lineage>
        <taxon>Eukaryota</taxon>
        <taxon>Fungi</taxon>
        <taxon>Dikarya</taxon>
        <taxon>Ascomycota</taxon>
        <taxon>Pezizomycotina</taxon>
        <taxon>Dothideomycetes</taxon>
        <taxon>Pleosporomycetidae</taxon>
        <taxon>Pleosporales</taxon>
        <taxon>Pleosporineae</taxon>
        <taxon>Pleosporaceae</taxon>
        <taxon>Curvularia</taxon>
    </lineage>
</organism>
<accession>A0A9P4T815</accession>
<dbReference type="EMBL" id="SWKU01000025">
    <property type="protein sequence ID" value="KAF2996840.1"/>
    <property type="molecule type" value="Genomic_DNA"/>
</dbReference>
<reference evidence="2" key="1">
    <citation type="submission" date="2019-04" db="EMBL/GenBank/DDBJ databases">
        <title>Sequencing of skin fungus with MAO and IRED activity.</title>
        <authorList>
            <person name="Marsaioli A.J."/>
            <person name="Bonatto J.M.C."/>
            <person name="Reis Junior O."/>
        </authorList>
    </citation>
    <scope>NUCLEOTIDE SEQUENCE</scope>
    <source>
        <strain evidence="2">30M1</strain>
    </source>
</reference>
<proteinExistence type="predicted"/>
<evidence type="ECO:0000256" key="1">
    <source>
        <dbReference type="SAM" id="Phobius"/>
    </source>
</evidence>
<dbReference type="OrthoDB" id="3798381at2759"/>
<keyword evidence="1" id="KW-0812">Transmembrane</keyword>
<keyword evidence="3" id="KW-1185">Reference proteome</keyword>
<sequence length="342" mass="37276">MDSLTHTLIAPLTTIHISITKTITTTPTPASTVAAPLLITPTSLLPLPTTIPTATATPNPQSPTPTIALLTLIFVIVLALILLLATCHYLLHFLRTRTPDFKALQAELAKYKSGSVGKGITDLYRARMNAVDLEAGGSAFDVQAALYRARTRGSAVEGDAVEGRGSWAENADRESETTVVMDASSGGSSKASSSVTEFFPHENARPESRFRPDSGLRSLAALGEVAVQELGEFPKTHSEYLEQVVAPREEERKRQLKFAENATIGRYLDIASDRRNRESVQEVALNRANEIIKGQLERGEEVGVEGEGEVKVLADRVEVRERMTERFSVKSEQAEFCDVDLD</sequence>
<evidence type="ECO:0000313" key="2">
    <source>
        <dbReference type="EMBL" id="KAF2996840.1"/>
    </source>
</evidence>
<keyword evidence="1" id="KW-1133">Transmembrane helix</keyword>
<name>A0A9P4T815_CURKU</name>
<gene>
    <name evidence="2" type="ORF">E8E13_003566</name>
</gene>
<comment type="caution">
    <text evidence="2">The sequence shown here is derived from an EMBL/GenBank/DDBJ whole genome shotgun (WGS) entry which is preliminary data.</text>
</comment>
<protein>
    <submittedName>
        <fullName evidence="2">Uncharacterized protein</fullName>
    </submittedName>
</protein>
<keyword evidence="1" id="KW-0472">Membrane</keyword>
<feature type="transmembrane region" description="Helical" evidence="1">
    <location>
        <begin position="67"/>
        <end position="91"/>
    </location>
</feature>